<accession>M5RAE2</accession>
<proteinExistence type="predicted"/>
<dbReference type="EMBL" id="ANOG01000967">
    <property type="protein sequence ID" value="EMI16325.1"/>
    <property type="molecule type" value="Genomic_DNA"/>
</dbReference>
<evidence type="ECO:0000256" key="1">
    <source>
        <dbReference type="SAM" id="Phobius"/>
    </source>
</evidence>
<gene>
    <name evidence="3" type="ORF">RMSM_06729</name>
</gene>
<dbReference type="Pfam" id="PF12729">
    <property type="entry name" value="4HB_MCP_1"/>
    <property type="match status" value="1"/>
</dbReference>
<keyword evidence="4" id="KW-1185">Reference proteome</keyword>
<feature type="transmembrane region" description="Helical" evidence="1">
    <location>
        <begin position="7"/>
        <end position="31"/>
    </location>
</feature>
<organism evidence="3 4">
    <name type="scientific">Rhodopirellula maiorica SM1</name>
    <dbReference type="NCBI Taxonomy" id="1265738"/>
    <lineage>
        <taxon>Bacteria</taxon>
        <taxon>Pseudomonadati</taxon>
        <taxon>Planctomycetota</taxon>
        <taxon>Planctomycetia</taxon>
        <taxon>Pirellulales</taxon>
        <taxon>Pirellulaceae</taxon>
        <taxon>Novipirellula</taxon>
    </lineage>
</organism>
<dbReference type="InterPro" id="IPR024478">
    <property type="entry name" value="HlyB_4HB_MCP"/>
</dbReference>
<reference evidence="3 4" key="1">
    <citation type="journal article" date="2013" name="Mar. Genomics">
        <title>Expression of sulfatases in Rhodopirellula baltica and the diversity of sulfatases in the genus Rhodopirellula.</title>
        <authorList>
            <person name="Wegner C.E."/>
            <person name="Richter-Heitmann T."/>
            <person name="Klindworth A."/>
            <person name="Klockow C."/>
            <person name="Richter M."/>
            <person name="Achstetter T."/>
            <person name="Glockner F.O."/>
            <person name="Harder J."/>
        </authorList>
    </citation>
    <scope>NUCLEOTIDE SEQUENCE [LARGE SCALE GENOMIC DNA]</scope>
    <source>
        <strain evidence="3 4">SM1</strain>
    </source>
</reference>
<keyword evidence="1" id="KW-0472">Membrane</keyword>
<sequence length="197" mass="22692">MMRNRGVWIKLLLLVTISVIAFCVMGVYGILTTRITFHSVNDVRDTALKLRRGAVEISEPLNELRQLSLTLVMAPDNELQRQLNRQQLAKTKQIDLAFENWNTSSSDPAEISSFHELRETWGRYKRIKDVTAGKVLDDYREEAFINAIQAEQQQFAEVKRDLDLWLQAIEDNADNVFDSAQSRYAAARQTYIFASLH</sequence>
<dbReference type="PATRIC" id="fig|1265738.3.peg.6724"/>
<dbReference type="Proteomes" id="UP000011991">
    <property type="component" value="Unassembled WGS sequence"/>
</dbReference>
<evidence type="ECO:0000313" key="4">
    <source>
        <dbReference type="Proteomes" id="UP000011991"/>
    </source>
</evidence>
<comment type="caution">
    <text evidence="3">The sequence shown here is derived from an EMBL/GenBank/DDBJ whole genome shotgun (WGS) entry which is preliminary data.</text>
</comment>
<dbReference type="AlphaFoldDB" id="M5RAE2"/>
<evidence type="ECO:0000313" key="3">
    <source>
        <dbReference type="EMBL" id="EMI16325.1"/>
    </source>
</evidence>
<keyword evidence="1" id="KW-1133">Transmembrane helix</keyword>
<keyword evidence="1" id="KW-0812">Transmembrane</keyword>
<feature type="domain" description="Chemotaxis methyl-accepting receptor HlyB-like 4HB MCP" evidence="2">
    <location>
        <begin position="10"/>
        <end position="184"/>
    </location>
</feature>
<evidence type="ECO:0000259" key="2">
    <source>
        <dbReference type="Pfam" id="PF12729"/>
    </source>
</evidence>
<name>M5RAE2_9BACT</name>
<protein>
    <submittedName>
        <fullName evidence="3">Secreted protein</fullName>
    </submittedName>
</protein>